<feature type="transmembrane region" description="Helical" evidence="7">
    <location>
        <begin position="134"/>
        <end position="151"/>
    </location>
</feature>
<feature type="transmembrane region" description="Helical" evidence="7">
    <location>
        <begin position="20"/>
        <end position="36"/>
    </location>
</feature>
<dbReference type="SUPFAM" id="SSF48317">
    <property type="entry name" value="Acid phosphatase/Vanadium-dependent haloperoxidase"/>
    <property type="match status" value="2"/>
</dbReference>
<feature type="transmembrane region" description="Helical" evidence="7">
    <location>
        <begin position="322"/>
        <end position="345"/>
    </location>
</feature>
<dbReference type="CDD" id="cd01610">
    <property type="entry name" value="PAP2_like"/>
    <property type="match status" value="1"/>
</dbReference>
<dbReference type="CDD" id="cd03386">
    <property type="entry name" value="PAP2_Aur1_like"/>
    <property type="match status" value="1"/>
</dbReference>
<dbReference type="OrthoDB" id="9790723at2"/>
<dbReference type="GO" id="GO:0005886">
    <property type="term" value="C:plasma membrane"/>
    <property type="evidence" value="ECO:0007669"/>
    <property type="project" value="UniProtKB-SubCell"/>
</dbReference>
<evidence type="ECO:0000256" key="1">
    <source>
        <dbReference type="ARBA" id="ARBA00004651"/>
    </source>
</evidence>
<feature type="transmembrane region" description="Helical" evidence="7">
    <location>
        <begin position="270"/>
        <end position="288"/>
    </location>
</feature>
<organism evidence="9 10">
    <name type="scientific">Paenibacillus albiflavus</name>
    <dbReference type="NCBI Taxonomy" id="2545760"/>
    <lineage>
        <taxon>Bacteria</taxon>
        <taxon>Bacillati</taxon>
        <taxon>Bacillota</taxon>
        <taxon>Bacilli</taxon>
        <taxon>Bacillales</taxon>
        <taxon>Paenibacillaceae</taxon>
        <taxon>Paenibacillus</taxon>
    </lineage>
</organism>
<evidence type="ECO:0000256" key="7">
    <source>
        <dbReference type="SAM" id="Phobius"/>
    </source>
</evidence>
<evidence type="ECO:0000256" key="2">
    <source>
        <dbReference type="ARBA" id="ARBA00022475"/>
    </source>
</evidence>
<evidence type="ECO:0000313" key="9">
    <source>
        <dbReference type="EMBL" id="TCZ80901.1"/>
    </source>
</evidence>
<keyword evidence="10" id="KW-1185">Reference proteome</keyword>
<keyword evidence="4" id="KW-0378">Hydrolase</keyword>
<dbReference type="EMBL" id="SKFG01000001">
    <property type="protein sequence ID" value="TCZ80901.1"/>
    <property type="molecule type" value="Genomic_DNA"/>
</dbReference>
<dbReference type="InterPro" id="IPR000326">
    <property type="entry name" value="PAP2/HPO"/>
</dbReference>
<feature type="transmembrane region" description="Helical" evidence="7">
    <location>
        <begin position="187"/>
        <end position="204"/>
    </location>
</feature>
<dbReference type="Proteomes" id="UP000295418">
    <property type="component" value="Unassembled WGS sequence"/>
</dbReference>
<dbReference type="GO" id="GO:0016787">
    <property type="term" value="F:hydrolase activity"/>
    <property type="evidence" value="ECO:0007669"/>
    <property type="project" value="UniProtKB-KW"/>
</dbReference>
<feature type="transmembrane region" description="Helical" evidence="7">
    <location>
        <begin position="365"/>
        <end position="382"/>
    </location>
</feature>
<reference evidence="9 10" key="1">
    <citation type="submission" date="2019-03" db="EMBL/GenBank/DDBJ databases">
        <authorList>
            <person name="Kim M.K.M."/>
        </authorList>
    </citation>
    <scope>NUCLEOTIDE SEQUENCE [LARGE SCALE GENOMIC DNA]</scope>
    <source>
        <strain evidence="9 10">18JY21-1</strain>
    </source>
</reference>
<feature type="transmembrane region" description="Helical" evidence="7">
    <location>
        <begin position="242"/>
        <end position="264"/>
    </location>
</feature>
<evidence type="ECO:0000256" key="4">
    <source>
        <dbReference type="ARBA" id="ARBA00022801"/>
    </source>
</evidence>
<dbReference type="AlphaFoldDB" id="A0A4R4EQL5"/>
<comment type="caution">
    <text evidence="9">The sequence shown here is derived from an EMBL/GenBank/DDBJ whole genome shotgun (WGS) entry which is preliminary data.</text>
</comment>
<evidence type="ECO:0000256" key="6">
    <source>
        <dbReference type="ARBA" id="ARBA00023136"/>
    </source>
</evidence>
<keyword evidence="5 7" id="KW-1133">Transmembrane helix</keyword>
<dbReference type="InterPro" id="IPR036938">
    <property type="entry name" value="PAP2/HPO_sf"/>
</dbReference>
<feature type="transmembrane region" description="Helical" evidence="7">
    <location>
        <begin position="85"/>
        <end position="107"/>
    </location>
</feature>
<protein>
    <submittedName>
        <fullName evidence="9">Phosphatase PAP2 family protein</fullName>
    </submittedName>
</protein>
<comment type="subcellular location">
    <subcellularLocation>
        <location evidence="1">Cell membrane</location>
        <topology evidence="1">Multi-pass membrane protein</topology>
    </subcellularLocation>
</comment>
<gene>
    <name evidence="9" type="ORF">E0485_01020</name>
</gene>
<dbReference type="PANTHER" id="PTHR14969">
    <property type="entry name" value="SPHINGOSINE-1-PHOSPHATE PHOSPHOHYDROLASE"/>
    <property type="match status" value="1"/>
</dbReference>
<evidence type="ECO:0000313" key="10">
    <source>
        <dbReference type="Proteomes" id="UP000295418"/>
    </source>
</evidence>
<keyword evidence="3 7" id="KW-0812">Transmembrane</keyword>
<feature type="domain" description="Phosphatidic acid phosphatase type 2/haloperoxidase" evidence="8">
    <location>
        <begin position="272"/>
        <end position="379"/>
    </location>
</feature>
<evidence type="ECO:0000256" key="5">
    <source>
        <dbReference type="ARBA" id="ARBA00022989"/>
    </source>
</evidence>
<feature type="transmembrane region" description="Helical" evidence="7">
    <location>
        <begin position="163"/>
        <end position="181"/>
    </location>
</feature>
<accession>A0A4R4EQL5</accession>
<keyword evidence="2" id="KW-1003">Cell membrane</keyword>
<dbReference type="Pfam" id="PF01569">
    <property type="entry name" value="PAP2"/>
    <property type="match status" value="2"/>
</dbReference>
<name>A0A4R4EQL5_9BACL</name>
<feature type="transmembrane region" description="Helical" evidence="7">
    <location>
        <begin position="56"/>
        <end position="78"/>
    </location>
</feature>
<dbReference type="SMART" id="SM00014">
    <property type="entry name" value="acidPPc"/>
    <property type="match status" value="1"/>
</dbReference>
<dbReference type="PANTHER" id="PTHR14969:SF62">
    <property type="entry name" value="DECAPRENYLPHOSPHORYL-5-PHOSPHORIBOSE PHOSPHATASE RV3807C-RELATED"/>
    <property type="match status" value="1"/>
</dbReference>
<evidence type="ECO:0000259" key="8">
    <source>
        <dbReference type="SMART" id="SM00014"/>
    </source>
</evidence>
<proteinExistence type="predicted"/>
<keyword evidence="6 7" id="KW-0472">Membrane</keyword>
<dbReference type="Gene3D" id="1.20.144.10">
    <property type="entry name" value="Phosphatidic acid phosphatase type 2/haloperoxidase"/>
    <property type="match status" value="1"/>
</dbReference>
<sequence>MYVRRRRSFMMNLIKKHKPLLWILAIPVLNIFYMILNHGDATTVNLITDLDEHIPFVSWLIIPYVLWYPLILTALIILYVKNLKLYYRTLIALCMGLVISYIIYYFYQTTMPRPDITPDGLINSIVWLIYQTDQPYNCFPSIHVFTSYLVFSAIRQCKNVPFMIRFGFIISAWSVILSTLFVKQHVILDAAGGIVLAQFLYYIVGKCMHNRTLVKLAHYDKRIFQLFNQSLHRPFFNRLMRVITHLGGGIATIVCSVSVAIFAPGLWQTIGWQSVAALTFSHFIVVILKKNMQRNRPYVAIPYANIGSNPLKDSSFPSGHTTAIFAVVTPFLFITGSYGILLLLLAVSVALSRIHLGLHYPSDCIAGSVLGIGSALFMTVLIR</sequence>
<evidence type="ECO:0000256" key="3">
    <source>
        <dbReference type="ARBA" id="ARBA00022692"/>
    </source>
</evidence>